<dbReference type="PANTHER" id="PTHR11533:SF293">
    <property type="entry name" value="AMINOPEPTIDASE-2-RELATED"/>
    <property type="match status" value="1"/>
</dbReference>
<accession>A0A158Q9F5</accession>
<evidence type="ECO:0000259" key="11">
    <source>
        <dbReference type="Pfam" id="PF01433"/>
    </source>
</evidence>
<feature type="active site" description="Proton acceptor" evidence="8">
    <location>
        <position position="281"/>
    </location>
</feature>
<feature type="domain" description="ERAP1-like C-terminal" evidence="12">
    <location>
        <begin position="1330"/>
        <end position="1677"/>
    </location>
</feature>
<evidence type="ECO:0000313" key="16">
    <source>
        <dbReference type="WBParaSite" id="EVEC_0000186901-mRNA-1"/>
    </source>
</evidence>
<evidence type="ECO:0000256" key="10">
    <source>
        <dbReference type="PIRSR" id="PIRSR634016-4"/>
    </source>
</evidence>
<feature type="domain" description="Peptidase M1 membrane alanine aminopeptidase" evidence="11">
    <location>
        <begin position="1037"/>
        <end position="1240"/>
    </location>
</feature>
<dbReference type="InterPro" id="IPR014782">
    <property type="entry name" value="Peptidase_M1_dom"/>
</dbReference>
<evidence type="ECO:0000259" key="12">
    <source>
        <dbReference type="Pfam" id="PF11838"/>
    </source>
</evidence>
<dbReference type="Gene3D" id="1.25.50.20">
    <property type="match status" value="2"/>
</dbReference>
<dbReference type="InterPro" id="IPR042097">
    <property type="entry name" value="Aminopeptidase_N-like_N_sf"/>
</dbReference>
<dbReference type="OrthoDB" id="5868348at2759"/>
<organism evidence="16">
    <name type="scientific">Enterobius vermicularis</name>
    <name type="common">Human pinworm</name>
    <dbReference type="NCBI Taxonomy" id="51028"/>
    <lineage>
        <taxon>Eukaryota</taxon>
        <taxon>Metazoa</taxon>
        <taxon>Ecdysozoa</taxon>
        <taxon>Nematoda</taxon>
        <taxon>Chromadorea</taxon>
        <taxon>Rhabditida</taxon>
        <taxon>Spirurina</taxon>
        <taxon>Oxyuridomorpha</taxon>
        <taxon>Oxyuroidea</taxon>
        <taxon>Oxyuridae</taxon>
        <taxon>Enterobius</taxon>
    </lineage>
</organism>
<dbReference type="SUPFAM" id="SSF55486">
    <property type="entry name" value="Metalloproteases ('zincins'), catalytic domain"/>
    <property type="match status" value="2"/>
</dbReference>
<name>A0A158Q9F5_ENTVE</name>
<dbReference type="Pfam" id="PF17900">
    <property type="entry name" value="Peptidase_M1_N"/>
    <property type="match status" value="2"/>
</dbReference>
<comment type="similarity">
    <text evidence="1">Belongs to the peptidase M1 family.</text>
</comment>
<keyword evidence="6 9" id="KW-0862">Zinc</keyword>
<keyword evidence="4 9" id="KW-0479">Metal-binding</keyword>
<dbReference type="Pfam" id="PF01433">
    <property type="entry name" value="Peptidase_M1"/>
    <property type="match status" value="2"/>
</dbReference>
<keyword evidence="5" id="KW-0378">Hydrolase</keyword>
<feature type="binding site" evidence="9">
    <location>
        <position position="303"/>
    </location>
    <ligand>
        <name>Zn(2+)</name>
        <dbReference type="ChEBI" id="CHEBI:29105"/>
        <note>catalytic</note>
    </ligand>
</feature>
<feature type="domain" description="Peptidase M1 membrane alanine aminopeptidase" evidence="11">
    <location>
        <begin position="208"/>
        <end position="431"/>
    </location>
</feature>
<dbReference type="GO" id="GO:0006508">
    <property type="term" value="P:proteolysis"/>
    <property type="evidence" value="ECO:0007669"/>
    <property type="project" value="UniProtKB-KW"/>
</dbReference>
<dbReference type="EMBL" id="UXUI01007231">
    <property type="protein sequence ID" value="VDD86434.1"/>
    <property type="molecule type" value="Genomic_DNA"/>
</dbReference>
<dbReference type="InterPro" id="IPR034016">
    <property type="entry name" value="M1_APN-typ"/>
</dbReference>
<evidence type="ECO:0000256" key="8">
    <source>
        <dbReference type="PIRSR" id="PIRSR634016-1"/>
    </source>
</evidence>
<evidence type="ECO:0000313" key="15">
    <source>
        <dbReference type="Proteomes" id="UP000274131"/>
    </source>
</evidence>
<dbReference type="GO" id="GO:0043171">
    <property type="term" value="P:peptide catabolic process"/>
    <property type="evidence" value="ECO:0007669"/>
    <property type="project" value="TreeGrafter"/>
</dbReference>
<evidence type="ECO:0000313" key="14">
    <source>
        <dbReference type="EMBL" id="VDD86434.1"/>
    </source>
</evidence>
<dbReference type="STRING" id="51028.A0A158Q9F5"/>
<dbReference type="SUPFAM" id="SSF63737">
    <property type="entry name" value="Leukotriene A4 hydrolase N-terminal domain"/>
    <property type="match status" value="2"/>
</dbReference>
<feature type="domain" description="ERAP1-like C-terminal" evidence="12">
    <location>
        <begin position="449"/>
        <end position="760"/>
    </location>
</feature>
<dbReference type="GO" id="GO:0042277">
    <property type="term" value="F:peptide binding"/>
    <property type="evidence" value="ECO:0007669"/>
    <property type="project" value="TreeGrafter"/>
</dbReference>
<dbReference type="InterPro" id="IPR027268">
    <property type="entry name" value="Peptidase_M4/M1_CTD_sf"/>
</dbReference>
<dbReference type="WBParaSite" id="EVEC_0000186901-mRNA-1">
    <property type="protein sequence ID" value="EVEC_0000186901-mRNA-1"/>
    <property type="gene ID" value="EVEC_0000186901"/>
</dbReference>
<dbReference type="Proteomes" id="UP000274131">
    <property type="component" value="Unassembled WGS sequence"/>
</dbReference>
<dbReference type="Pfam" id="PF11838">
    <property type="entry name" value="ERAP1_C"/>
    <property type="match status" value="2"/>
</dbReference>
<dbReference type="GO" id="GO:0008270">
    <property type="term" value="F:zinc ion binding"/>
    <property type="evidence" value="ECO:0007669"/>
    <property type="project" value="InterPro"/>
</dbReference>
<dbReference type="CDD" id="cd09601">
    <property type="entry name" value="M1_APN-Q_like"/>
    <property type="match status" value="1"/>
</dbReference>
<keyword evidence="7" id="KW-0482">Metalloprotease</keyword>
<keyword evidence="2" id="KW-0031">Aminopeptidase</keyword>
<dbReference type="GO" id="GO:0070006">
    <property type="term" value="F:metalloaminopeptidase activity"/>
    <property type="evidence" value="ECO:0007669"/>
    <property type="project" value="TreeGrafter"/>
</dbReference>
<dbReference type="InterPro" id="IPR001930">
    <property type="entry name" value="Peptidase_M1"/>
</dbReference>
<dbReference type="Gene3D" id="2.60.40.1730">
    <property type="entry name" value="tricorn interacting facor f3 domain"/>
    <property type="match status" value="2"/>
</dbReference>
<dbReference type="GO" id="GO:0005615">
    <property type="term" value="C:extracellular space"/>
    <property type="evidence" value="ECO:0007669"/>
    <property type="project" value="TreeGrafter"/>
</dbReference>
<gene>
    <name evidence="14" type="ORF">EVEC_LOCUS1577</name>
</gene>
<evidence type="ECO:0000256" key="2">
    <source>
        <dbReference type="ARBA" id="ARBA00022438"/>
    </source>
</evidence>
<dbReference type="PANTHER" id="PTHR11533">
    <property type="entry name" value="PROTEASE M1 ZINC METALLOPROTEASE"/>
    <property type="match status" value="1"/>
</dbReference>
<proteinExistence type="inferred from homology"/>
<dbReference type="InterPro" id="IPR024571">
    <property type="entry name" value="ERAP1-like_C_dom"/>
</dbReference>
<dbReference type="InterPro" id="IPR045357">
    <property type="entry name" value="Aminopeptidase_N-like_N"/>
</dbReference>
<evidence type="ECO:0000256" key="7">
    <source>
        <dbReference type="ARBA" id="ARBA00023049"/>
    </source>
</evidence>
<feature type="binding site" evidence="9">
    <location>
        <position position="284"/>
    </location>
    <ligand>
        <name>Zn(2+)</name>
        <dbReference type="ChEBI" id="CHEBI:29105"/>
        <note>catalytic</note>
    </ligand>
</feature>
<feature type="domain" description="Aminopeptidase N-like N-terminal" evidence="13">
    <location>
        <begin position="798"/>
        <end position="998"/>
    </location>
</feature>
<dbReference type="GO" id="GO:0005737">
    <property type="term" value="C:cytoplasm"/>
    <property type="evidence" value="ECO:0007669"/>
    <property type="project" value="TreeGrafter"/>
</dbReference>
<evidence type="ECO:0000256" key="9">
    <source>
        <dbReference type="PIRSR" id="PIRSR634016-3"/>
    </source>
</evidence>
<reference evidence="16" key="1">
    <citation type="submission" date="2016-04" db="UniProtKB">
        <authorList>
            <consortium name="WormBaseParasite"/>
        </authorList>
    </citation>
    <scope>IDENTIFICATION</scope>
</reference>
<feature type="binding site" evidence="9">
    <location>
        <position position="280"/>
    </location>
    <ligand>
        <name>Zn(2+)</name>
        <dbReference type="ChEBI" id="CHEBI:29105"/>
        <note>catalytic</note>
    </ligand>
</feature>
<dbReference type="PRINTS" id="PR00756">
    <property type="entry name" value="ALADIPTASE"/>
</dbReference>
<evidence type="ECO:0000259" key="13">
    <source>
        <dbReference type="Pfam" id="PF17900"/>
    </source>
</evidence>
<feature type="site" description="Transition state stabilizer" evidence="10">
    <location>
        <position position="361"/>
    </location>
</feature>
<reference evidence="14 15" key="2">
    <citation type="submission" date="2018-10" db="EMBL/GenBank/DDBJ databases">
        <authorList>
            <consortium name="Pathogen Informatics"/>
        </authorList>
    </citation>
    <scope>NUCLEOTIDE SEQUENCE [LARGE SCALE GENOMIC DNA]</scope>
</reference>
<sequence>MTFDGMTTFRFTVKQKINVFTLHTYELSYSDIQLLNDEGTVMQIQNYSLDLNLQHLVITPTLKPKVGSTYILQFKYTGRIRPYNEGGLYYTYYDDVFAKRHWMVSTHMENGVQARAVFPCIDQPSAKARFHLTLIYPENLIALGNGMETMPQKFRNGWNVARFRPSLKMSTYLVALAIGPFVSKSVVNDAGTLVRIWGWTGQDEYLEFAANISAKCLYQMGLYTNFTYPMSKSDQIGLPEFRAGAMENWGLVIYKYQYIAFNPNLHTTYVKQAAAKVMCHELAHQWFGDLVTAFWWSDLFLNEGFAAFFEIESLKLAIPEQNAFLEGKFLVETEQKGLTADASASSHPIYFNDVIFDAITYNKAPSVLRMTQLVLGKEVFQEGLREYLSAYQFQNTKHEMLFEKLTNAARKHGVTDWCGKPINVSEFLNPWILQKCDGKRVFSSSDVPWTMTNVESSSFVRVDYDDIGYDRLLSHLQAEGTNGFSMADKIVLIGDQIALITKRKSTGQAFSYKRLLQFLVAILPNYPHFSVFELSDPVLTELEKFYMEDIDQKLFQAYIARYYILFESAKHDILSATYHLSNMFDKFKELCFDTTTGIENCSQGIDPDIHRGMFCAATIYDRSNSSGFLLELYHQQITYGLYFYQEYYAMLEGVGCTTDNSVLQILIKELLSARKNFAYVPSYSYITRNPLGTQAMYDYLISNTSDVVNSVPIDEYLDALTSTWYSNKRLQQLINLNSTLQTVLNSSEAARVLERQIKTINSQISFAENHLPEITRFLYDNYVADKLDTTMLVPKDCKPLSYTLHLKPYFSGPAKYPWYKNMTFEGTVTIRFTVIAPISQVVIAANKLIINPEQVKLSCDALGNVAIAKHEKDYDFGILQLNLPERLMLPDNTNCTLNMKYKGFINDRPTKGVSTHSSYFEFNNQKTWIFATDFLNARGIRSLVPCFDEPYFKAPWQITLEHPSDMVPLSNAISNGTILGNNGWATTTFAYTQRMSSYALSLFLGHFDAQESVSPEAKVLSRVWAWSGMEIYANRALKVLTSAVDAVSKLLQTRPPISKIDLVALPQCLYTNVTFNGFGVISGDYNKILEDPYYATTADHMLISQIIAQATANQWFGNLVTPETLSYAGLTDGLSMFIATKLVAKLEPQQANLKSFLEFIMFETSFTFNSNGRFAVLPGDNSALSNEANCKGAAAFAMLENIVGEDIVIEALQALLSDYSYDVVNDVLLWKALEKVVSNRTSTFEESAHMSLTNFMEPYMWQRSYPIFKVSTDGENMTYSMEAYDEETVLFYQPLWVLPVYTADSTGANFWYYGSELQDSFLNQTFDEKWRIYNVARRAPFRVWYDDQTWSPIYQQLVKDKTVFDEVTRAQLIADTAALRERGSLEWPRLLDLGLLLVKDTSFLPLYSFTSTLENLMNRFYNTKYYDAVKSYARDVVADAYDKIAWRNTDDWIQKLETVLDFSTFVQLLENSIIKKLCLSTLSSSITELACKAGYEKCLLDASQRFQNFTERCAHSLVGTGRCNLVHSDYRGTQYCYGLSSSPSSLEMVLKVYQWFEKESKYFKRDQENLLYGIGCGKPDSFKRFISDAVHGTMSTKVLTFIGQTVEGAEQLWDYLQKNIEEVLYGAVQFSFYVSSLTKTWNNDAYVKRIGSFLNSTISSRLPKNAREVLERSVETILSRNDWLLKNAGENSTLVSWLKNHSYYL</sequence>
<dbReference type="Gene3D" id="1.10.390.10">
    <property type="entry name" value="Neutral Protease Domain 2"/>
    <property type="match status" value="2"/>
</dbReference>
<keyword evidence="3" id="KW-0645">Protease</keyword>
<comment type="cofactor">
    <cofactor evidence="9">
        <name>Zn(2+)</name>
        <dbReference type="ChEBI" id="CHEBI:29105"/>
    </cofactor>
    <text evidence="9">Binds 1 zinc ion per subunit.</text>
</comment>
<evidence type="ECO:0000256" key="3">
    <source>
        <dbReference type="ARBA" id="ARBA00022670"/>
    </source>
</evidence>
<dbReference type="FunFam" id="1.10.390.10:FF:000013">
    <property type="entry name" value="Aminopeptidase N"/>
    <property type="match status" value="1"/>
</dbReference>
<dbReference type="InterPro" id="IPR050344">
    <property type="entry name" value="Peptidase_M1_aminopeptidases"/>
</dbReference>
<protein>
    <submittedName>
        <fullName evidence="16">Aminopeptidase</fullName>
    </submittedName>
</protein>
<dbReference type="GO" id="GO:0016020">
    <property type="term" value="C:membrane"/>
    <property type="evidence" value="ECO:0007669"/>
    <property type="project" value="TreeGrafter"/>
</dbReference>
<evidence type="ECO:0000256" key="5">
    <source>
        <dbReference type="ARBA" id="ARBA00022801"/>
    </source>
</evidence>
<evidence type="ECO:0000256" key="4">
    <source>
        <dbReference type="ARBA" id="ARBA00022723"/>
    </source>
</evidence>
<feature type="domain" description="Aminopeptidase N-like N-terminal" evidence="13">
    <location>
        <begin position="1"/>
        <end position="173"/>
    </location>
</feature>
<keyword evidence="15" id="KW-1185">Reference proteome</keyword>
<evidence type="ECO:0000256" key="1">
    <source>
        <dbReference type="ARBA" id="ARBA00010136"/>
    </source>
</evidence>
<evidence type="ECO:0000256" key="6">
    <source>
        <dbReference type="ARBA" id="ARBA00022833"/>
    </source>
</evidence>